<accession>A0A061RST4</accession>
<dbReference type="AlphaFoldDB" id="A0A061RST4"/>
<proteinExistence type="predicted"/>
<feature type="non-terminal residue" evidence="2">
    <location>
        <position position="1"/>
    </location>
</feature>
<feature type="region of interest" description="Disordered" evidence="1">
    <location>
        <begin position="1"/>
        <end position="45"/>
    </location>
</feature>
<organism evidence="2">
    <name type="scientific">Tetraselmis sp. GSL018</name>
    <dbReference type="NCBI Taxonomy" id="582737"/>
    <lineage>
        <taxon>Eukaryota</taxon>
        <taxon>Viridiplantae</taxon>
        <taxon>Chlorophyta</taxon>
        <taxon>core chlorophytes</taxon>
        <taxon>Chlorodendrophyceae</taxon>
        <taxon>Chlorodendrales</taxon>
        <taxon>Chlorodendraceae</taxon>
        <taxon>Tetraselmis</taxon>
    </lineage>
</organism>
<reference evidence="2" key="1">
    <citation type="submission" date="2014-05" db="EMBL/GenBank/DDBJ databases">
        <title>The transcriptome of the halophilic microalga Tetraselmis sp. GSL018 isolated from the Great Salt Lake, Utah.</title>
        <authorList>
            <person name="Jinkerson R.E."/>
            <person name="D'Adamo S."/>
            <person name="Posewitz M.C."/>
        </authorList>
    </citation>
    <scope>NUCLEOTIDE SEQUENCE</scope>
    <source>
        <strain evidence="2">GSL018</strain>
    </source>
</reference>
<dbReference type="EMBL" id="GBEZ01009664">
    <property type="protein sequence ID" value="JAC75942.1"/>
    <property type="molecule type" value="Transcribed_RNA"/>
</dbReference>
<sequence length="45" mass="4675">SASPPPVSSSGPREPSRKPTGIGTSATALPTMEDMLTKMESLDRC</sequence>
<evidence type="ECO:0000313" key="2">
    <source>
        <dbReference type="EMBL" id="JAC75942.1"/>
    </source>
</evidence>
<feature type="compositionally biased region" description="Basic and acidic residues" evidence="1">
    <location>
        <begin position="35"/>
        <end position="45"/>
    </location>
</feature>
<protein>
    <submittedName>
        <fullName evidence="2">Uncharacterized protein</fullName>
    </submittedName>
</protein>
<evidence type="ECO:0000256" key="1">
    <source>
        <dbReference type="SAM" id="MobiDB-lite"/>
    </source>
</evidence>
<name>A0A061RST4_9CHLO</name>
<gene>
    <name evidence="2" type="ORF">TSPGSL018_21636</name>
</gene>